<evidence type="ECO:0000313" key="1">
    <source>
        <dbReference type="EMBL" id="CAF4354716.1"/>
    </source>
</evidence>
<protein>
    <submittedName>
        <fullName evidence="1">Uncharacterized protein</fullName>
    </submittedName>
</protein>
<evidence type="ECO:0000313" key="2">
    <source>
        <dbReference type="Proteomes" id="UP000663874"/>
    </source>
</evidence>
<dbReference type="EMBL" id="CAJOBE010050189">
    <property type="protein sequence ID" value="CAF4354716.1"/>
    <property type="molecule type" value="Genomic_DNA"/>
</dbReference>
<sequence length="43" mass="5323">SLQEHYNYHHPLNLNIDEQKSYLNYEENLKRNAYHQTNDCIMQ</sequence>
<proteinExistence type="predicted"/>
<gene>
    <name evidence="1" type="ORF">FNK824_LOCUS42464</name>
</gene>
<dbReference type="AlphaFoldDB" id="A0A820L862"/>
<comment type="caution">
    <text evidence="1">The sequence shown here is derived from an EMBL/GenBank/DDBJ whole genome shotgun (WGS) entry which is preliminary data.</text>
</comment>
<reference evidence="1" key="1">
    <citation type="submission" date="2021-02" db="EMBL/GenBank/DDBJ databases">
        <authorList>
            <person name="Nowell W R."/>
        </authorList>
    </citation>
    <scope>NUCLEOTIDE SEQUENCE</scope>
</reference>
<accession>A0A820L862</accession>
<feature type="non-terminal residue" evidence="1">
    <location>
        <position position="1"/>
    </location>
</feature>
<dbReference type="Proteomes" id="UP000663874">
    <property type="component" value="Unassembled WGS sequence"/>
</dbReference>
<name>A0A820L862_9BILA</name>
<organism evidence="1 2">
    <name type="scientific">Rotaria sordida</name>
    <dbReference type="NCBI Taxonomy" id="392033"/>
    <lineage>
        <taxon>Eukaryota</taxon>
        <taxon>Metazoa</taxon>
        <taxon>Spiralia</taxon>
        <taxon>Gnathifera</taxon>
        <taxon>Rotifera</taxon>
        <taxon>Eurotatoria</taxon>
        <taxon>Bdelloidea</taxon>
        <taxon>Philodinida</taxon>
        <taxon>Philodinidae</taxon>
        <taxon>Rotaria</taxon>
    </lineage>
</organism>